<proteinExistence type="inferred from homology"/>
<comment type="caution">
    <text evidence="14">The sequence shown here is derived from an EMBL/GenBank/DDBJ whole genome shotgun (WGS) entry which is preliminary data.</text>
</comment>
<dbReference type="GO" id="GO:0009398">
    <property type="term" value="P:FMN biosynthetic process"/>
    <property type="evidence" value="ECO:0007669"/>
    <property type="project" value="TreeGrafter"/>
</dbReference>
<name>A0A9W8M4Q4_9FUNG</name>
<evidence type="ECO:0000256" key="11">
    <source>
        <dbReference type="ARBA" id="ARBA00029960"/>
    </source>
</evidence>
<evidence type="ECO:0000256" key="1">
    <source>
        <dbReference type="ARBA" id="ARBA00003572"/>
    </source>
</evidence>
<organism evidence="14 15">
    <name type="scientific">Coemansia aciculifera</name>
    <dbReference type="NCBI Taxonomy" id="417176"/>
    <lineage>
        <taxon>Eukaryota</taxon>
        <taxon>Fungi</taxon>
        <taxon>Fungi incertae sedis</taxon>
        <taxon>Zoopagomycota</taxon>
        <taxon>Kickxellomycotina</taxon>
        <taxon>Kickxellomycetes</taxon>
        <taxon>Kickxellales</taxon>
        <taxon>Kickxellaceae</taxon>
        <taxon>Coemansia</taxon>
    </lineage>
</organism>
<dbReference type="AlphaFoldDB" id="A0A9W8M4Q4"/>
<dbReference type="SMART" id="SM00904">
    <property type="entry name" value="Flavokinase"/>
    <property type="match status" value="1"/>
</dbReference>
<protein>
    <recommendedName>
        <fullName evidence="5">Riboflavin kinase</fullName>
        <ecNumber evidence="4">2.7.1.26</ecNumber>
    </recommendedName>
    <alternativeName>
        <fullName evidence="11">Flavin mononucleotide kinase 1</fullName>
    </alternativeName>
</protein>
<evidence type="ECO:0000256" key="2">
    <source>
        <dbReference type="ARBA" id="ARBA00005201"/>
    </source>
</evidence>
<dbReference type="InterPro" id="IPR023468">
    <property type="entry name" value="Riboflavin_kinase"/>
</dbReference>
<dbReference type="Pfam" id="PF01687">
    <property type="entry name" value="Flavokinase"/>
    <property type="match status" value="1"/>
</dbReference>
<dbReference type="Proteomes" id="UP001140074">
    <property type="component" value="Unassembled WGS sequence"/>
</dbReference>
<dbReference type="GO" id="GO:0005739">
    <property type="term" value="C:mitochondrion"/>
    <property type="evidence" value="ECO:0007669"/>
    <property type="project" value="TreeGrafter"/>
</dbReference>
<dbReference type="PANTHER" id="PTHR22749">
    <property type="entry name" value="RIBOFLAVIN KINASE/FMN ADENYLYLTRANSFERASE"/>
    <property type="match status" value="1"/>
</dbReference>
<evidence type="ECO:0000259" key="13">
    <source>
        <dbReference type="SMART" id="SM00904"/>
    </source>
</evidence>
<keyword evidence="7" id="KW-0288">FMN</keyword>
<dbReference type="GO" id="GO:0005524">
    <property type="term" value="F:ATP binding"/>
    <property type="evidence" value="ECO:0007669"/>
    <property type="project" value="UniProtKB-KW"/>
</dbReference>
<dbReference type="SUPFAM" id="SSF82114">
    <property type="entry name" value="Riboflavin kinase-like"/>
    <property type="match status" value="1"/>
</dbReference>
<keyword evidence="6" id="KW-0285">Flavoprotein</keyword>
<dbReference type="GO" id="GO:0009231">
    <property type="term" value="P:riboflavin biosynthetic process"/>
    <property type="evidence" value="ECO:0007669"/>
    <property type="project" value="InterPro"/>
</dbReference>
<keyword evidence="15" id="KW-1185">Reference proteome</keyword>
<keyword evidence="10" id="KW-0067">ATP-binding</keyword>
<sequence length="163" mass="18146">MNTTSCSGRPLIVGPSEPEKPYPIFVEGAVIKGFGRGSKQLGIPTANLPSDAVKLALTDIPIGVYYGWAQVDGGEVLPMVMSLGWNPFFKNKERSGEVHIIHQFRDDFYGQNLKIAILSYIRAEKDYENLEALVDDINMDIRVAEESLKRSAYTQIKTASFFN</sequence>
<keyword evidence="12" id="KW-0175">Coiled coil</keyword>
<dbReference type="GO" id="GO:0008531">
    <property type="term" value="F:riboflavin kinase activity"/>
    <property type="evidence" value="ECO:0007669"/>
    <property type="project" value="UniProtKB-EC"/>
</dbReference>
<dbReference type="Gene3D" id="2.40.30.30">
    <property type="entry name" value="Riboflavin kinase-like"/>
    <property type="match status" value="1"/>
</dbReference>
<comment type="similarity">
    <text evidence="3">Belongs to the flavokinase family.</text>
</comment>
<dbReference type="EC" id="2.7.1.26" evidence="4"/>
<feature type="domain" description="Riboflavin kinase" evidence="13">
    <location>
        <begin position="19"/>
        <end position="149"/>
    </location>
</feature>
<evidence type="ECO:0000256" key="7">
    <source>
        <dbReference type="ARBA" id="ARBA00022643"/>
    </source>
</evidence>
<feature type="coiled-coil region" evidence="12">
    <location>
        <begin position="120"/>
        <end position="147"/>
    </location>
</feature>
<evidence type="ECO:0000256" key="3">
    <source>
        <dbReference type="ARBA" id="ARBA00010108"/>
    </source>
</evidence>
<comment type="pathway">
    <text evidence="2">Cofactor biosynthesis; FMN biosynthesis; FMN from riboflavin (ATP route): step 1/1.</text>
</comment>
<evidence type="ECO:0000256" key="9">
    <source>
        <dbReference type="ARBA" id="ARBA00022741"/>
    </source>
</evidence>
<accession>A0A9W8M4Q4</accession>
<dbReference type="InterPro" id="IPR023465">
    <property type="entry name" value="Riboflavin_kinase_dom_sf"/>
</dbReference>
<evidence type="ECO:0000256" key="10">
    <source>
        <dbReference type="ARBA" id="ARBA00022840"/>
    </source>
</evidence>
<dbReference type="PANTHER" id="PTHR22749:SF6">
    <property type="entry name" value="RIBOFLAVIN KINASE"/>
    <property type="match status" value="1"/>
</dbReference>
<comment type="function">
    <text evidence="1">Catalyzes the phosphorylation of riboflavin (vitamin B2) to form flavin mononucleotide (FMN) coenzyme.</text>
</comment>
<gene>
    <name evidence="14" type="primary">FMN1</name>
    <name evidence="14" type="ORF">GGH94_003799</name>
</gene>
<evidence type="ECO:0000256" key="5">
    <source>
        <dbReference type="ARBA" id="ARBA00017394"/>
    </source>
</evidence>
<evidence type="ECO:0000256" key="12">
    <source>
        <dbReference type="SAM" id="Coils"/>
    </source>
</evidence>
<reference evidence="14" key="1">
    <citation type="submission" date="2022-07" db="EMBL/GenBank/DDBJ databases">
        <title>Phylogenomic reconstructions and comparative analyses of Kickxellomycotina fungi.</title>
        <authorList>
            <person name="Reynolds N.K."/>
            <person name="Stajich J.E."/>
            <person name="Barry K."/>
            <person name="Grigoriev I.V."/>
            <person name="Crous P."/>
            <person name="Smith M.E."/>
        </authorList>
    </citation>
    <scope>NUCLEOTIDE SEQUENCE</scope>
    <source>
        <strain evidence="14">RSA 476</strain>
    </source>
</reference>
<dbReference type="InterPro" id="IPR015865">
    <property type="entry name" value="Riboflavin_kinase_bac/euk"/>
</dbReference>
<keyword evidence="14" id="KW-0418">Kinase</keyword>
<evidence type="ECO:0000256" key="8">
    <source>
        <dbReference type="ARBA" id="ARBA00022679"/>
    </source>
</evidence>
<keyword evidence="8 14" id="KW-0808">Transferase</keyword>
<evidence type="ECO:0000256" key="4">
    <source>
        <dbReference type="ARBA" id="ARBA00012105"/>
    </source>
</evidence>
<keyword evidence="9" id="KW-0547">Nucleotide-binding</keyword>
<evidence type="ECO:0000313" key="15">
    <source>
        <dbReference type="Proteomes" id="UP001140074"/>
    </source>
</evidence>
<dbReference type="EMBL" id="JANBUY010000135">
    <property type="protein sequence ID" value="KAJ2863135.1"/>
    <property type="molecule type" value="Genomic_DNA"/>
</dbReference>
<evidence type="ECO:0000313" key="14">
    <source>
        <dbReference type="EMBL" id="KAJ2863135.1"/>
    </source>
</evidence>
<evidence type="ECO:0000256" key="6">
    <source>
        <dbReference type="ARBA" id="ARBA00022630"/>
    </source>
</evidence>